<comment type="subcellular location">
    <subcellularLocation>
        <location evidence="1">Host cell</location>
    </subcellularLocation>
    <subcellularLocation>
        <location evidence="2">Secreted</location>
    </subcellularLocation>
</comment>
<dbReference type="InterPro" id="IPR045379">
    <property type="entry name" value="Crinkler_N"/>
</dbReference>
<protein>
    <recommendedName>
        <fullName evidence="4">Crinkler effector protein N-terminal domain-containing protein</fullName>
    </recommendedName>
</protein>
<name>A0AAD9LF10_9STRA</name>
<evidence type="ECO:0000313" key="6">
    <source>
        <dbReference type="Proteomes" id="UP001259832"/>
    </source>
</evidence>
<evidence type="ECO:0000256" key="3">
    <source>
        <dbReference type="ARBA" id="ARBA00022525"/>
    </source>
</evidence>
<reference evidence="5" key="1">
    <citation type="submission" date="2023-08" db="EMBL/GenBank/DDBJ databases">
        <title>Reference Genome Resource for the Citrus Pathogen Phytophthora citrophthora.</title>
        <authorList>
            <person name="Moller H."/>
            <person name="Coetzee B."/>
            <person name="Rose L.J."/>
            <person name="Van Niekerk J.M."/>
        </authorList>
    </citation>
    <scope>NUCLEOTIDE SEQUENCE</scope>
    <source>
        <strain evidence="5">STE-U-9442</strain>
    </source>
</reference>
<evidence type="ECO:0000256" key="1">
    <source>
        <dbReference type="ARBA" id="ARBA00004340"/>
    </source>
</evidence>
<keyword evidence="3" id="KW-0964">Secreted</keyword>
<keyword evidence="6" id="KW-1185">Reference proteome</keyword>
<evidence type="ECO:0000256" key="2">
    <source>
        <dbReference type="ARBA" id="ARBA00004613"/>
    </source>
</evidence>
<dbReference type="Proteomes" id="UP001259832">
    <property type="component" value="Unassembled WGS sequence"/>
</dbReference>
<dbReference type="GO" id="GO:0005576">
    <property type="term" value="C:extracellular region"/>
    <property type="evidence" value="ECO:0007669"/>
    <property type="project" value="UniProtKB-SubCell"/>
</dbReference>
<proteinExistence type="predicted"/>
<dbReference type="GO" id="GO:0043657">
    <property type="term" value="C:host cell"/>
    <property type="evidence" value="ECO:0007669"/>
    <property type="project" value="UniProtKB-SubCell"/>
</dbReference>
<dbReference type="EMBL" id="JASMQC010000027">
    <property type="protein sequence ID" value="KAK1933876.1"/>
    <property type="molecule type" value="Genomic_DNA"/>
</dbReference>
<comment type="caution">
    <text evidence="5">The sequence shown here is derived from an EMBL/GenBank/DDBJ whole genome shotgun (WGS) entry which is preliminary data.</text>
</comment>
<sequence>MSLILNCAVVGAGSTFRIPIDEKGSVGDLKRSMAAEILKNFETDKLQLLLAKKDGQWLVKEDLKKDMSKLASLKGMKWSLRSVGVVG</sequence>
<organism evidence="5 6">
    <name type="scientific">Phytophthora citrophthora</name>
    <dbReference type="NCBI Taxonomy" id="4793"/>
    <lineage>
        <taxon>Eukaryota</taxon>
        <taxon>Sar</taxon>
        <taxon>Stramenopiles</taxon>
        <taxon>Oomycota</taxon>
        <taxon>Peronosporomycetes</taxon>
        <taxon>Peronosporales</taxon>
        <taxon>Peronosporaceae</taxon>
        <taxon>Phytophthora</taxon>
    </lineage>
</organism>
<evidence type="ECO:0000259" key="4">
    <source>
        <dbReference type="Pfam" id="PF20147"/>
    </source>
</evidence>
<accession>A0AAD9LF10</accession>
<dbReference type="Pfam" id="PF20147">
    <property type="entry name" value="Crinkler"/>
    <property type="match status" value="1"/>
</dbReference>
<evidence type="ECO:0000313" key="5">
    <source>
        <dbReference type="EMBL" id="KAK1933876.1"/>
    </source>
</evidence>
<dbReference type="AlphaFoldDB" id="A0AAD9LF10"/>
<gene>
    <name evidence="5" type="ORF">P3T76_011636</name>
</gene>
<feature type="domain" description="Crinkler effector protein N-terminal" evidence="4">
    <location>
        <begin position="5"/>
        <end position="79"/>
    </location>
</feature>